<dbReference type="AlphaFoldDB" id="A0A5J4W9L5"/>
<dbReference type="Proteomes" id="UP000324800">
    <property type="component" value="Unassembled WGS sequence"/>
</dbReference>
<keyword evidence="1" id="KW-0812">Transmembrane</keyword>
<comment type="caution">
    <text evidence="2">The sequence shown here is derived from an EMBL/GenBank/DDBJ whole genome shotgun (WGS) entry which is preliminary data.</text>
</comment>
<name>A0A5J4W9L5_9EUKA</name>
<feature type="transmembrane region" description="Helical" evidence="1">
    <location>
        <begin position="254"/>
        <end position="272"/>
    </location>
</feature>
<gene>
    <name evidence="2" type="ORF">EZS28_012840</name>
</gene>
<protein>
    <submittedName>
        <fullName evidence="2">Uncharacterized protein</fullName>
    </submittedName>
</protein>
<dbReference type="EMBL" id="SNRW01002816">
    <property type="protein sequence ID" value="KAA6391631.1"/>
    <property type="molecule type" value="Genomic_DNA"/>
</dbReference>
<sequence>MLCVMFRESIRVNLLCFIEVFQYEIIKLYFRRKKYHKFLITQTVKDHIDRYKSKLILDEQFDVGSTEYLMEQKDDTTILLLKPYKYNSNCQDICDVYGVEHLFRFCYYIKEEFARCKTRSKYEERTYCPKGPDLAGDDIFHGFIQFGNLIDLLIKYIHSLSLRSIRNTRVTAKVVMMEGIIWLGSIAGMQQTMSVVRKIAQQWRYGKDNVDSNMYPIPPQISKEHEISNKELIIHINLLILSHLVKVAQPKVLIYPALMTFLIYYLLAFIATRRALKMVLS</sequence>
<keyword evidence="1" id="KW-1133">Transmembrane helix</keyword>
<keyword evidence="1" id="KW-0472">Membrane</keyword>
<proteinExistence type="predicted"/>
<evidence type="ECO:0000256" key="1">
    <source>
        <dbReference type="SAM" id="Phobius"/>
    </source>
</evidence>
<accession>A0A5J4W9L5</accession>
<reference evidence="2 3" key="1">
    <citation type="submission" date="2019-03" db="EMBL/GenBank/DDBJ databases">
        <title>Single cell metagenomics reveals metabolic interactions within the superorganism composed of flagellate Streblomastix strix and complex community of Bacteroidetes bacteria on its surface.</title>
        <authorList>
            <person name="Treitli S.C."/>
            <person name="Kolisko M."/>
            <person name="Husnik F."/>
            <person name="Keeling P."/>
            <person name="Hampl V."/>
        </authorList>
    </citation>
    <scope>NUCLEOTIDE SEQUENCE [LARGE SCALE GENOMIC DNA]</scope>
    <source>
        <strain evidence="2">ST1C</strain>
    </source>
</reference>
<evidence type="ECO:0000313" key="2">
    <source>
        <dbReference type="EMBL" id="KAA6391631.1"/>
    </source>
</evidence>
<evidence type="ECO:0000313" key="3">
    <source>
        <dbReference type="Proteomes" id="UP000324800"/>
    </source>
</evidence>
<organism evidence="2 3">
    <name type="scientific">Streblomastix strix</name>
    <dbReference type="NCBI Taxonomy" id="222440"/>
    <lineage>
        <taxon>Eukaryota</taxon>
        <taxon>Metamonada</taxon>
        <taxon>Preaxostyla</taxon>
        <taxon>Oxymonadida</taxon>
        <taxon>Streblomastigidae</taxon>
        <taxon>Streblomastix</taxon>
    </lineage>
</organism>